<dbReference type="EMBL" id="SLXO01000010">
    <property type="protein sequence ID" value="TCP32009.1"/>
    <property type="molecule type" value="Genomic_DNA"/>
</dbReference>
<dbReference type="Gene3D" id="3.40.50.1000">
    <property type="entry name" value="HAD superfamily/HAD-like"/>
    <property type="match status" value="1"/>
</dbReference>
<dbReference type="Pfam" id="PF13419">
    <property type="entry name" value="HAD_2"/>
    <property type="match status" value="1"/>
</dbReference>
<dbReference type="InterPro" id="IPR023198">
    <property type="entry name" value="PGP-like_dom2"/>
</dbReference>
<dbReference type="InterPro" id="IPR050155">
    <property type="entry name" value="HAD-like_hydrolase_sf"/>
</dbReference>
<dbReference type="InParanoid" id="A0A4R2PAB8"/>
<dbReference type="GO" id="GO:0008967">
    <property type="term" value="F:phosphoglycolate phosphatase activity"/>
    <property type="evidence" value="ECO:0007669"/>
    <property type="project" value="TreeGrafter"/>
</dbReference>
<protein>
    <submittedName>
        <fullName evidence="1">Phosphoglycolate phosphatase</fullName>
    </submittedName>
</protein>
<organism evidence="1 2">
    <name type="scientific">Rhodothalassium salexigens DSM 2132</name>
    <dbReference type="NCBI Taxonomy" id="1188247"/>
    <lineage>
        <taxon>Bacteria</taxon>
        <taxon>Pseudomonadati</taxon>
        <taxon>Pseudomonadota</taxon>
        <taxon>Alphaproteobacteria</taxon>
        <taxon>Rhodothalassiales</taxon>
        <taxon>Rhodothalassiaceae</taxon>
        <taxon>Rhodothalassium</taxon>
    </lineage>
</organism>
<dbReference type="InterPro" id="IPR023214">
    <property type="entry name" value="HAD_sf"/>
</dbReference>
<evidence type="ECO:0000313" key="1">
    <source>
        <dbReference type="EMBL" id="TCP32009.1"/>
    </source>
</evidence>
<dbReference type="InterPro" id="IPR041492">
    <property type="entry name" value="HAD_2"/>
</dbReference>
<proteinExistence type="predicted"/>
<evidence type="ECO:0000313" key="2">
    <source>
        <dbReference type="Proteomes" id="UP000295399"/>
    </source>
</evidence>
<dbReference type="SFLD" id="SFLDG01129">
    <property type="entry name" value="C1.5:_HAD__Beta-PGM__Phosphata"/>
    <property type="match status" value="1"/>
</dbReference>
<sequence length="230" mass="24271">MAQRVSADRPLRLVVFDCDGTLVDSQGIIVRTMERVFDAAGLPRPDANAVRRVVGLSLPEAIAHLLPDLDAPDHHELAGHYKRAFADMRAAGGDADESLYPGIAALLAALDDAGYLMGVATGKSSRGLALTLDRYGLARYFITLQTADLHPSKPHPAMLRTAIAEAGAEPEQTVLIGDTRYDMAMARSAGAHGLGVTWGYHPGDELIEAGARGLADRAADVPALVAGLID</sequence>
<dbReference type="InterPro" id="IPR006439">
    <property type="entry name" value="HAD-SF_hydro_IA"/>
</dbReference>
<accession>A0A4R2PAB8</accession>
<reference evidence="1 2" key="1">
    <citation type="submission" date="2019-03" db="EMBL/GenBank/DDBJ databases">
        <title>Genomic Encyclopedia of Type Strains, Phase IV (KMG-IV): sequencing the most valuable type-strain genomes for metagenomic binning, comparative biology and taxonomic classification.</title>
        <authorList>
            <person name="Goeker M."/>
        </authorList>
    </citation>
    <scope>NUCLEOTIDE SEQUENCE [LARGE SCALE GENOMIC DNA]</scope>
    <source>
        <strain evidence="1 2">DSM 2132</strain>
    </source>
</reference>
<keyword evidence="2" id="KW-1185">Reference proteome</keyword>
<dbReference type="Proteomes" id="UP000295399">
    <property type="component" value="Unassembled WGS sequence"/>
</dbReference>
<dbReference type="NCBIfam" id="TIGR01549">
    <property type="entry name" value="HAD-SF-IA-v1"/>
    <property type="match status" value="1"/>
</dbReference>
<dbReference type="AlphaFoldDB" id="A0A4R2PAB8"/>
<dbReference type="Gene3D" id="1.10.150.240">
    <property type="entry name" value="Putative phosphatase, domain 2"/>
    <property type="match status" value="1"/>
</dbReference>
<name>A0A4R2PAB8_RHOSA</name>
<dbReference type="PANTHER" id="PTHR43434:SF24">
    <property type="entry name" value="HYDROLASE-RELATED"/>
    <property type="match status" value="1"/>
</dbReference>
<dbReference type="NCBIfam" id="TIGR01509">
    <property type="entry name" value="HAD-SF-IA-v3"/>
    <property type="match status" value="1"/>
</dbReference>
<dbReference type="SFLD" id="SFLDG01135">
    <property type="entry name" value="C1.5.6:_HAD__Beta-PGM__Phospha"/>
    <property type="match status" value="1"/>
</dbReference>
<dbReference type="SUPFAM" id="SSF56784">
    <property type="entry name" value="HAD-like"/>
    <property type="match status" value="1"/>
</dbReference>
<dbReference type="GO" id="GO:0006281">
    <property type="term" value="P:DNA repair"/>
    <property type="evidence" value="ECO:0007669"/>
    <property type="project" value="TreeGrafter"/>
</dbReference>
<comment type="caution">
    <text evidence="1">The sequence shown here is derived from an EMBL/GenBank/DDBJ whole genome shotgun (WGS) entry which is preliminary data.</text>
</comment>
<dbReference type="SFLD" id="SFLDS00003">
    <property type="entry name" value="Haloacid_Dehalogenase"/>
    <property type="match status" value="1"/>
</dbReference>
<dbReference type="InterPro" id="IPR036412">
    <property type="entry name" value="HAD-like_sf"/>
</dbReference>
<dbReference type="OrthoDB" id="9793014at2"/>
<gene>
    <name evidence="1" type="ORF">EV659_11089</name>
</gene>
<dbReference type="PANTHER" id="PTHR43434">
    <property type="entry name" value="PHOSPHOGLYCOLATE PHOSPHATASE"/>
    <property type="match status" value="1"/>
</dbReference>
<dbReference type="RefSeq" id="WP_132709227.1">
    <property type="nucleotide sequence ID" value="NZ_JACIGF010000010.1"/>
</dbReference>
<dbReference type="GO" id="GO:0005829">
    <property type="term" value="C:cytosol"/>
    <property type="evidence" value="ECO:0007669"/>
    <property type="project" value="TreeGrafter"/>
</dbReference>